<comment type="similarity">
    <text evidence="1">Belongs to the N-acetylmuramoyl-L-alanine amidase 2 family.</text>
</comment>
<organism evidence="4 5">
    <name type="scientific">Thermotalea metallivorans</name>
    <dbReference type="NCBI Taxonomy" id="520762"/>
    <lineage>
        <taxon>Bacteria</taxon>
        <taxon>Bacillati</taxon>
        <taxon>Bacillota</taxon>
        <taxon>Clostridia</taxon>
        <taxon>Peptostreptococcales</taxon>
        <taxon>Thermotaleaceae</taxon>
        <taxon>Thermotalea</taxon>
    </lineage>
</organism>
<dbReference type="STRING" id="520762.AN619_26030"/>
<dbReference type="InterPro" id="IPR002901">
    <property type="entry name" value="MGlyc_endo_b_GlcNAc-like_dom"/>
</dbReference>
<keyword evidence="2" id="KW-0175">Coiled coil</keyword>
<dbReference type="Proteomes" id="UP000070456">
    <property type="component" value="Unassembled WGS sequence"/>
</dbReference>
<dbReference type="PATRIC" id="fig|520762.4.peg.2874"/>
<name>A0A140L0L3_9FIRM</name>
<dbReference type="Pfam" id="PF01510">
    <property type="entry name" value="Amidase_2"/>
    <property type="match status" value="1"/>
</dbReference>
<dbReference type="InterPro" id="IPR002502">
    <property type="entry name" value="Amidase_domain"/>
</dbReference>
<dbReference type="InterPro" id="IPR006619">
    <property type="entry name" value="PGRP_domain_met/bac"/>
</dbReference>
<dbReference type="CDD" id="cd06583">
    <property type="entry name" value="PGRP"/>
    <property type="match status" value="1"/>
</dbReference>
<dbReference type="OrthoDB" id="9763643at2"/>
<sequence length="387" mass="43575">MRRFQSYKLESYLEHLKSLKITREIKDIHLHHTWKPTKKGYHLASNKEQVIYGMWKYHTETLGWQDIGQHVTVSPDGLVWDGRDVNQVPASIMGYNQKAFAIEMIGNFDKGQEVLEGAQYEAVVKLIQGLFDLFKTDHLVFHRDHASKTCPGSSLDKAMFLDRIHRKVKIMGTAVATHSQMKQYLLSVNPSPKLNSSVDALIVYYLEEGDMEGVRGDIAFAQALKETGFFRYGGIVTPDQNNYAGLGALAGSKPGEGASFPTPRIGVRAHIQHLKGYATKEPPKQPVVDPRYAVLQNAGLLGTAPFVTDLNGKWAVPGKDYGEGILKILDKILSMPLTGNDTVPGNQMFIEEIKQLRERVAALEMEIDRYKLLFHNISHQIQTFQRQ</sequence>
<feature type="domain" description="Peptidoglycan recognition protein family" evidence="3">
    <location>
        <begin position="26"/>
        <end position="146"/>
    </location>
</feature>
<accession>A0A140L0L3</accession>
<dbReference type="SUPFAM" id="SSF55846">
    <property type="entry name" value="N-acetylmuramoyl-L-alanine amidase-like"/>
    <property type="match status" value="1"/>
</dbReference>
<evidence type="ECO:0000259" key="3">
    <source>
        <dbReference type="SMART" id="SM00701"/>
    </source>
</evidence>
<dbReference type="RefSeq" id="WP_068557599.1">
    <property type="nucleotide sequence ID" value="NZ_LOEE01000064.1"/>
</dbReference>
<dbReference type="SMART" id="SM00701">
    <property type="entry name" value="PGRP"/>
    <property type="match status" value="1"/>
</dbReference>
<dbReference type="PANTHER" id="PTHR11022">
    <property type="entry name" value="PEPTIDOGLYCAN RECOGNITION PROTEIN"/>
    <property type="match status" value="1"/>
</dbReference>
<dbReference type="InterPro" id="IPR015510">
    <property type="entry name" value="PGRP"/>
</dbReference>
<dbReference type="EMBL" id="LOEE01000064">
    <property type="protein sequence ID" value="KXG74088.1"/>
    <property type="molecule type" value="Genomic_DNA"/>
</dbReference>
<proteinExistence type="inferred from homology"/>
<dbReference type="GO" id="GO:0008745">
    <property type="term" value="F:N-acetylmuramoyl-L-alanine amidase activity"/>
    <property type="evidence" value="ECO:0007669"/>
    <property type="project" value="InterPro"/>
</dbReference>
<dbReference type="PANTHER" id="PTHR11022:SF41">
    <property type="entry name" value="PEPTIDOGLYCAN-RECOGNITION PROTEIN LC-RELATED"/>
    <property type="match status" value="1"/>
</dbReference>
<dbReference type="GO" id="GO:0009253">
    <property type="term" value="P:peptidoglycan catabolic process"/>
    <property type="evidence" value="ECO:0007669"/>
    <property type="project" value="InterPro"/>
</dbReference>
<dbReference type="GO" id="GO:0004040">
    <property type="term" value="F:amidase activity"/>
    <property type="evidence" value="ECO:0007669"/>
    <property type="project" value="InterPro"/>
</dbReference>
<evidence type="ECO:0000256" key="1">
    <source>
        <dbReference type="ARBA" id="ARBA00007553"/>
    </source>
</evidence>
<reference evidence="4 5" key="1">
    <citation type="submission" date="2015-12" db="EMBL/GenBank/DDBJ databases">
        <title>Draft genome sequence of the thermoanaerobe Thermotalea metallivorans, an isolate from the runoff channel of the Great Artesian Basin, Australia.</title>
        <authorList>
            <person name="Patel B.K."/>
        </authorList>
    </citation>
    <scope>NUCLEOTIDE SEQUENCE [LARGE SCALE GENOMIC DNA]</scope>
    <source>
        <strain evidence="4 5">B2-1</strain>
    </source>
</reference>
<dbReference type="GO" id="GO:0008270">
    <property type="term" value="F:zinc ion binding"/>
    <property type="evidence" value="ECO:0007669"/>
    <property type="project" value="InterPro"/>
</dbReference>
<evidence type="ECO:0000313" key="4">
    <source>
        <dbReference type="EMBL" id="KXG74088.1"/>
    </source>
</evidence>
<comment type="caution">
    <text evidence="4">The sequence shown here is derived from an EMBL/GenBank/DDBJ whole genome shotgun (WGS) entry which is preliminary data.</text>
</comment>
<dbReference type="AlphaFoldDB" id="A0A140L0L3"/>
<gene>
    <name evidence="4" type="ORF">AN619_26030</name>
</gene>
<protein>
    <recommendedName>
        <fullName evidence="3">Peptidoglycan recognition protein family domain-containing protein</fullName>
    </recommendedName>
</protein>
<dbReference type="Pfam" id="PF01832">
    <property type="entry name" value="Glucosaminidase"/>
    <property type="match status" value="1"/>
</dbReference>
<feature type="coiled-coil region" evidence="2">
    <location>
        <begin position="346"/>
        <end position="373"/>
    </location>
</feature>
<evidence type="ECO:0000256" key="2">
    <source>
        <dbReference type="SAM" id="Coils"/>
    </source>
</evidence>
<keyword evidence="5" id="KW-1185">Reference proteome</keyword>
<evidence type="ECO:0000313" key="5">
    <source>
        <dbReference type="Proteomes" id="UP000070456"/>
    </source>
</evidence>
<dbReference type="Gene3D" id="3.40.80.10">
    <property type="entry name" value="Peptidoglycan recognition protein-like"/>
    <property type="match status" value="1"/>
</dbReference>
<dbReference type="InterPro" id="IPR036505">
    <property type="entry name" value="Amidase/PGRP_sf"/>
</dbReference>